<dbReference type="OrthoDB" id="1792672at2"/>
<dbReference type="Gene3D" id="3.30.420.40">
    <property type="match status" value="1"/>
</dbReference>
<dbReference type="GO" id="GO:0016787">
    <property type="term" value="F:hydrolase activity"/>
    <property type="evidence" value="ECO:0007669"/>
    <property type="project" value="InterPro"/>
</dbReference>
<dbReference type="AlphaFoldDB" id="A0A517TZL4"/>
<dbReference type="Proteomes" id="UP000317909">
    <property type="component" value="Chromosome"/>
</dbReference>
<dbReference type="Gene3D" id="3.30.420.190">
    <property type="entry name" value="conserved archaeal protein q6m145"/>
    <property type="match status" value="1"/>
</dbReference>
<reference evidence="2 3" key="1">
    <citation type="submission" date="2019-02" db="EMBL/GenBank/DDBJ databases">
        <title>Deep-cultivation of Planctomycetes and their phenomic and genomic characterization uncovers novel biology.</title>
        <authorList>
            <person name="Wiegand S."/>
            <person name="Jogler M."/>
            <person name="Boedeker C."/>
            <person name="Pinto D."/>
            <person name="Vollmers J."/>
            <person name="Rivas-Marin E."/>
            <person name="Kohn T."/>
            <person name="Peeters S.H."/>
            <person name="Heuer A."/>
            <person name="Rast P."/>
            <person name="Oberbeckmann S."/>
            <person name="Bunk B."/>
            <person name="Jeske O."/>
            <person name="Meyerdierks A."/>
            <person name="Storesund J.E."/>
            <person name="Kallscheuer N."/>
            <person name="Luecker S."/>
            <person name="Lage O.M."/>
            <person name="Pohl T."/>
            <person name="Merkel B.J."/>
            <person name="Hornburger P."/>
            <person name="Mueller R.-W."/>
            <person name="Bruemmer F."/>
            <person name="Labrenz M."/>
            <person name="Spormann A.M."/>
            <person name="Op den Camp H."/>
            <person name="Overmann J."/>
            <person name="Amann R."/>
            <person name="Jetten M.S.M."/>
            <person name="Mascher T."/>
            <person name="Medema M.H."/>
            <person name="Devos D.P."/>
            <person name="Kaster A.-K."/>
            <person name="Ovreas L."/>
            <person name="Rohde M."/>
            <person name="Galperin M.Y."/>
            <person name="Jogler C."/>
        </authorList>
    </citation>
    <scope>NUCLEOTIDE SEQUENCE [LARGE SCALE GENOMIC DNA]</scope>
    <source>
        <strain evidence="2 3">I41</strain>
    </source>
</reference>
<dbReference type="Pfam" id="PF01968">
    <property type="entry name" value="Hydantoinase_A"/>
    <property type="match status" value="1"/>
</dbReference>
<dbReference type="RefSeq" id="WP_145433431.1">
    <property type="nucleotide sequence ID" value="NZ_CP036339.1"/>
</dbReference>
<proteinExistence type="predicted"/>
<evidence type="ECO:0000313" key="3">
    <source>
        <dbReference type="Proteomes" id="UP000317909"/>
    </source>
</evidence>
<dbReference type="NCBIfam" id="TIGR03123">
    <property type="entry name" value="one_C_unchar_1"/>
    <property type="match status" value="1"/>
</dbReference>
<accession>A0A517TZL4</accession>
<evidence type="ECO:0000259" key="1">
    <source>
        <dbReference type="Pfam" id="PF01968"/>
    </source>
</evidence>
<gene>
    <name evidence="2" type="ORF">I41_29930</name>
</gene>
<dbReference type="KEGG" id="llh:I41_29930"/>
<evidence type="ECO:0000313" key="2">
    <source>
        <dbReference type="EMBL" id="QDT73802.1"/>
    </source>
</evidence>
<protein>
    <submittedName>
        <fullName evidence="2">Hydantoinase/oxoprolinase</fullName>
    </submittedName>
</protein>
<dbReference type="InterPro" id="IPR002756">
    <property type="entry name" value="MfnF"/>
</dbReference>
<feature type="domain" description="Hydantoinase A/oxoprolinase" evidence="1">
    <location>
        <begin position="53"/>
        <end position="332"/>
    </location>
</feature>
<organism evidence="2 3">
    <name type="scientific">Lacipirellula limnantheis</name>
    <dbReference type="NCBI Taxonomy" id="2528024"/>
    <lineage>
        <taxon>Bacteria</taxon>
        <taxon>Pseudomonadati</taxon>
        <taxon>Planctomycetota</taxon>
        <taxon>Planctomycetia</taxon>
        <taxon>Pirellulales</taxon>
        <taxon>Lacipirellulaceae</taxon>
        <taxon>Lacipirellula</taxon>
    </lineage>
</organism>
<dbReference type="EMBL" id="CP036339">
    <property type="protein sequence ID" value="QDT73802.1"/>
    <property type="molecule type" value="Genomic_DNA"/>
</dbReference>
<keyword evidence="3" id="KW-1185">Reference proteome</keyword>
<name>A0A517TZL4_9BACT</name>
<sequence>MNCLAIDVGGANLKAADGRGYAASRPFAVWRSPERLGMELRRLIESGPPSDYLAVTMTAELADCFSTKAEGVRQILAAVQSAAGDRPIEVYQADGELVSAVSACRTPLLAAASNWHALASFANRFVGQWPALLIDLGSTTADVIPLDAQGPTASGLTDSERLVSGELVYTGVERTPVCALIASLPWHGVECPLAAELFATTADAYLMLGETPEEPDNCDTADGRPRTWPHALARLARMVCADADSFGPEDARQAAAAVRHAQLDLLQAAVEKVVSRLRESPQTVIVSGHGEFLLRHLLGRLPWQADVLSLSHRLGPAVSRCAPAHALAVLAQERNAASAV</sequence>
<dbReference type="InterPro" id="IPR002821">
    <property type="entry name" value="Hydantoinase_A"/>
</dbReference>